<dbReference type="EMBL" id="CYSE01000005">
    <property type="protein sequence ID" value="CUH80493.1"/>
    <property type="molecule type" value="Genomic_DNA"/>
</dbReference>
<evidence type="ECO:0000313" key="4">
    <source>
        <dbReference type="EMBL" id="CUH80493.1"/>
    </source>
</evidence>
<dbReference type="Gene3D" id="2.40.160.20">
    <property type="match status" value="1"/>
</dbReference>
<dbReference type="Proteomes" id="UP000054935">
    <property type="component" value="Unassembled WGS sequence"/>
</dbReference>
<keyword evidence="1 2" id="KW-0732">Signal</keyword>
<keyword evidence="5" id="KW-1185">Reference proteome</keyword>
<evidence type="ECO:0000259" key="3">
    <source>
        <dbReference type="Pfam" id="PF13505"/>
    </source>
</evidence>
<dbReference type="AlphaFoldDB" id="A0A0P1GG02"/>
<evidence type="ECO:0000256" key="2">
    <source>
        <dbReference type="SAM" id="SignalP"/>
    </source>
</evidence>
<dbReference type="InterPro" id="IPR011250">
    <property type="entry name" value="OMP/PagP_B-barrel"/>
</dbReference>
<dbReference type="Pfam" id="PF13505">
    <property type="entry name" value="OMP_b-brl"/>
    <property type="match status" value="1"/>
</dbReference>
<evidence type="ECO:0000256" key="1">
    <source>
        <dbReference type="ARBA" id="ARBA00022729"/>
    </source>
</evidence>
<dbReference type="SUPFAM" id="SSF56925">
    <property type="entry name" value="OMPA-like"/>
    <property type="match status" value="1"/>
</dbReference>
<reference evidence="4 5" key="1">
    <citation type="submission" date="2015-09" db="EMBL/GenBank/DDBJ databases">
        <authorList>
            <consortium name="Swine Surveillance"/>
        </authorList>
    </citation>
    <scope>NUCLEOTIDE SEQUENCE [LARGE SCALE GENOMIC DNA]</scope>
    <source>
        <strain evidence="4 5">CECT 7648</strain>
    </source>
</reference>
<name>A0A0P1GG02_9RHOB</name>
<accession>A0A0P1GG02</accession>
<organism evidence="4 5">
    <name type="scientific">Tropicibacter naphthalenivorans</name>
    <dbReference type="NCBI Taxonomy" id="441103"/>
    <lineage>
        <taxon>Bacteria</taxon>
        <taxon>Pseudomonadati</taxon>
        <taxon>Pseudomonadota</taxon>
        <taxon>Alphaproteobacteria</taxon>
        <taxon>Rhodobacterales</taxon>
        <taxon>Roseobacteraceae</taxon>
        <taxon>Tropicibacter</taxon>
    </lineage>
</organism>
<dbReference type="InterPro" id="IPR027385">
    <property type="entry name" value="Beta-barrel_OMP"/>
</dbReference>
<dbReference type="RefSeq" id="WP_058248482.1">
    <property type="nucleotide sequence ID" value="NZ_CYSE01000005.1"/>
</dbReference>
<dbReference type="STRING" id="441103.TRN7648_03013"/>
<evidence type="ECO:0000313" key="5">
    <source>
        <dbReference type="Proteomes" id="UP000054935"/>
    </source>
</evidence>
<sequence>MKRFVLAAAAALTATGAYAGDLSPAQPEAPVVVATPAPVSFGGDWTGAYGGLSYGNLSAQSAGASDNDYAFGGHVGYDYDFGDWVVGGEYEYQDGGDVNIAGVDVDNVQRLKLRGGYDLGQALIYGTVGAARIDTSIGDDTGAVGGVGLEYKVTDNFTIGGEVLAHDFNDLGGADAEAQTFNMRASFRF</sequence>
<proteinExistence type="predicted"/>
<dbReference type="OrthoDB" id="268975at2"/>
<protein>
    <submittedName>
        <fullName evidence="4">Opacity protein antigens</fullName>
    </submittedName>
</protein>
<feature type="signal peptide" evidence="2">
    <location>
        <begin position="1"/>
        <end position="19"/>
    </location>
</feature>
<gene>
    <name evidence="4" type="ORF">TRN7648_03013</name>
</gene>
<feature type="domain" description="Outer membrane protein beta-barrel" evidence="3">
    <location>
        <begin position="32"/>
        <end position="189"/>
    </location>
</feature>
<feature type="chain" id="PRO_5006063387" evidence="2">
    <location>
        <begin position="20"/>
        <end position="189"/>
    </location>
</feature>